<dbReference type="Proteomes" id="UP000295703">
    <property type="component" value="Unassembled WGS sequence"/>
</dbReference>
<accession>A0A4R8QIN9</accession>
<dbReference type="AlphaFoldDB" id="A0A4R8QIN9"/>
<proteinExistence type="predicted"/>
<gene>
    <name evidence="1" type="ORF">CTRI78_v011487</name>
</gene>
<name>A0A4R8QIN9_COLTR</name>
<evidence type="ECO:0000313" key="1">
    <source>
        <dbReference type="EMBL" id="TDZ35405.1"/>
    </source>
</evidence>
<dbReference type="EMBL" id="RYZW01000318">
    <property type="protein sequence ID" value="TDZ35405.1"/>
    <property type="molecule type" value="Genomic_DNA"/>
</dbReference>
<organism evidence="1 2">
    <name type="scientific">Colletotrichum trifolii</name>
    <dbReference type="NCBI Taxonomy" id="5466"/>
    <lineage>
        <taxon>Eukaryota</taxon>
        <taxon>Fungi</taxon>
        <taxon>Dikarya</taxon>
        <taxon>Ascomycota</taxon>
        <taxon>Pezizomycotina</taxon>
        <taxon>Sordariomycetes</taxon>
        <taxon>Hypocreomycetidae</taxon>
        <taxon>Glomerellales</taxon>
        <taxon>Glomerellaceae</taxon>
        <taxon>Colletotrichum</taxon>
        <taxon>Colletotrichum orbiculare species complex</taxon>
    </lineage>
</organism>
<evidence type="ECO:0000313" key="2">
    <source>
        <dbReference type="Proteomes" id="UP000295703"/>
    </source>
</evidence>
<reference evidence="1 2" key="1">
    <citation type="submission" date="2018-12" db="EMBL/GenBank/DDBJ databases">
        <title>Genome sequence and assembly of Colletotrichum trifolii.</title>
        <authorList>
            <person name="Gan P."/>
            <person name="Shirasu K."/>
        </authorList>
    </citation>
    <scope>NUCLEOTIDE SEQUENCE [LARGE SCALE GENOMIC DNA]</scope>
    <source>
        <strain evidence="1 2">543-2</strain>
    </source>
</reference>
<protein>
    <submittedName>
        <fullName evidence="1">Uncharacterized protein</fullName>
    </submittedName>
</protein>
<comment type="caution">
    <text evidence="1">The sequence shown here is derived from an EMBL/GenBank/DDBJ whole genome shotgun (WGS) entry which is preliminary data.</text>
</comment>
<sequence>MWTQRTGTAKEYGDGKLDVVLEKYKTRKGRAAKIAIATPHDEAIANSKGAASDVIQDQMEVVADDYEKPTKLTVRGHSDWSFGPGTIGLRRVQTAASVIF</sequence>
<keyword evidence="2" id="KW-1185">Reference proteome</keyword>